<evidence type="ECO:0000256" key="8">
    <source>
        <dbReference type="ARBA" id="ARBA00032323"/>
    </source>
</evidence>
<evidence type="ECO:0000313" key="10">
    <source>
        <dbReference type="EMBL" id="JAP39235.1"/>
    </source>
</evidence>
<feature type="domain" description="PCI" evidence="9">
    <location>
        <begin position="168"/>
        <end position="339"/>
    </location>
</feature>
<gene>
    <name evidence="10" type="primary">PSD13</name>
    <name evidence="10" type="ORF">TR143699</name>
</gene>
<protein>
    <recommendedName>
        <fullName evidence="4">26S proteasome non-ATPase regulatory subunit 13</fullName>
    </recommendedName>
    <alternativeName>
        <fullName evidence="6">26S proteasome regulatory subunit RPN9</fullName>
    </alternativeName>
    <alternativeName>
        <fullName evidence="8">26S proteasome regulatory subunit S11</fullName>
    </alternativeName>
    <alternativeName>
        <fullName evidence="7">26S proteasome regulatory subunit p40.5</fullName>
    </alternativeName>
</protein>
<dbReference type="PANTHER" id="PTHR10539">
    <property type="entry name" value="26S PROTEASOME NON-ATPASE REGULATORY SUBUNIT 13"/>
    <property type="match status" value="1"/>
</dbReference>
<sequence>MDYLDSRLKEHGSFSDDWTEMRDLYSRKLWHQLTLHILDSLKKPGFVSSVDLDQFNDNFLNSIKPKINPLSLAEILVPISEGMVKSDPQKTIKFIEENRDKYMSLNDEAVILSNSTIGMIRLLILGDMSGARDIIESTGEILSKIDGVTSVHSRYYRMSSNYYKLMGQHAEYYREALRFLGCTDMADLPIEEKQDWAFSVGLAALLGNGVYNFGELISHEVLEELRNNARNAWLVDLLHAFNKGDLQKIAALKPTWMQNKDLAAAASLLEEKARLLALMELFFRRPPNQRTVSFEDIAKATGTSIDKVEFTVMRALSLNLMKGRIDEVKNTVSLVWLQPRVLDLDQIASMAERLKAWNTSVESTRNLVAVDAKAILA</sequence>
<dbReference type="InterPro" id="IPR000717">
    <property type="entry name" value="PCI_dom"/>
</dbReference>
<evidence type="ECO:0000256" key="1">
    <source>
        <dbReference type="ARBA" id="ARBA00002362"/>
    </source>
</evidence>
<reference evidence="10" key="1">
    <citation type="submission" date="2016-01" db="EMBL/GenBank/DDBJ databases">
        <title>Reference transcriptome for the parasite Schistocephalus solidus: insights into the molecular evolution of parasitism.</title>
        <authorList>
            <person name="Hebert F.O."/>
            <person name="Grambauer S."/>
            <person name="Barber I."/>
            <person name="Landry C.R."/>
            <person name="Aubin-Horth N."/>
        </authorList>
    </citation>
    <scope>NUCLEOTIDE SEQUENCE</scope>
</reference>
<dbReference type="Pfam" id="PF01399">
    <property type="entry name" value="PCI"/>
    <property type="match status" value="1"/>
</dbReference>
<evidence type="ECO:0000256" key="3">
    <source>
        <dbReference type="ARBA" id="ARBA00011441"/>
    </source>
</evidence>
<proteinExistence type="inferred from homology"/>
<dbReference type="InterPro" id="IPR054179">
    <property type="entry name" value="PSD13_N"/>
</dbReference>
<evidence type="ECO:0000256" key="6">
    <source>
        <dbReference type="ARBA" id="ARBA00029749"/>
    </source>
</evidence>
<evidence type="ECO:0000256" key="5">
    <source>
        <dbReference type="ARBA" id="ARBA00022942"/>
    </source>
</evidence>
<name>A0A0X3NI18_SCHSO</name>
<dbReference type="InterPro" id="IPR036390">
    <property type="entry name" value="WH_DNA-bd_sf"/>
</dbReference>
<evidence type="ECO:0000259" key="9">
    <source>
        <dbReference type="PROSITE" id="PS50250"/>
    </source>
</evidence>
<dbReference type="PANTHER" id="PTHR10539:SF0">
    <property type="entry name" value="26S PROTEASOME NON-ATPASE REGULATORY SUBUNIT 13"/>
    <property type="match status" value="1"/>
</dbReference>
<dbReference type="GO" id="GO:0005829">
    <property type="term" value="C:cytosol"/>
    <property type="evidence" value="ECO:0007669"/>
    <property type="project" value="TreeGrafter"/>
</dbReference>
<comment type="subunit">
    <text evidence="3">Component of the 19S proteasome regulatory particle complex. The 26S proteasome consists of a 20S core particle (CP) and two 19S regulatory subunits (RP). The regulatory particle is made of a lid composed of 9 subunits including PSMD13, a base containing 6 ATPases and few additional components.</text>
</comment>
<evidence type="ECO:0000256" key="2">
    <source>
        <dbReference type="ARBA" id="ARBA00006207"/>
    </source>
</evidence>
<keyword evidence="5 10" id="KW-0647">Proteasome</keyword>
<evidence type="ECO:0000256" key="4">
    <source>
        <dbReference type="ARBA" id="ARBA00015732"/>
    </source>
</evidence>
<dbReference type="EMBL" id="GEEE01023990">
    <property type="protein sequence ID" value="JAP39235.1"/>
    <property type="molecule type" value="Transcribed_RNA"/>
</dbReference>
<dbReference type="AlphaFoldDB" id="A0A0X3NI18"/>
<comment type="similarity">
    <text evidence="2">Belongs to the proteasome subunit S11 family.</text>
</comment>
<dbReference type="Pfam" id="PF22037">
    <property type="entry name" value="PSD13_N"/>
    <property type="match status" value="1"/>
</dbReference>
<dbReference type="GO" id="GO:0005634">
    <property type="term" value="C:nucleus"/>
    <property type="evidence" value="ECO:0007669"/>
    <property type="project" value="TreeGrafter"/>
</dbReference>
<comment type="function">
    <text evidence="1">Component of the 26S proteasome, a multiprotein complex involved in the ATP-dependent degradation of ubiquitinated proteins. This complex plays a key role in the maintenance of protein homeostasis by removing misfolded or damaged proteins, which could impair cellular functions, and by removing proteins whose functions are no longer required. Therefore, the proteasome participates in numerous cellular processes, including cell cycle progression, apoptosis, or DNA damage repair.</text>
</comment>
<dbReference type="SMART" id="SM00088">
    <property type="entry name" value="PINT"/>
    <property type="match status" value="1"/>
</dbReference>
<dbReference type="InterPro" id="IPR035298">
    <property type="entry name" value="PSMD13"/>
</dbReference>
<organism evidence="10">
    <name type="scientific">Schistocephalus solidus</name>
    <name type="common">Tapeworm</name>
    <dbReference type="NCBI Taxonomy" id="70667"/>
    <lineage>
        <taxon>Eukaryota</taxon>
        <taxon>Metazoa</taxon>
        <taxon>Spiralia</taxon>
        <taxon>Lophotrochozoa</taxon>
        <taxon>Platyhelminthes</taxon>
        <taxon>Cestoda</taxon>
        <taxon>Eucestoda</taxon>
        <taxon>Diphyllobothriidea</taxon>
        <taxon>Diphyllobothriidae</taxon>
        <taxon>Schistocephalus</taxon>
    </lineage>
</organism>
<dbReference type="GO" id="GO:0005198">
    <property type="term" value="F:structural molecule activity"/>
    <property type="evidence" value="ECO:0007669"/>
    <property type="project" value="TreeGrafter"/>
</dbReference>
<dbReference type="PROSITE" id="PS50250">
    <property type="entry name" value="PCI"/>
    <property type="match status" value="1"/>
</dbReference>
<dbReference type="GO" id="GO:0006511">
    <property type="term" value="P:ubiquitin-dependent protein catabolic process"/>
    <property type="evidence" value="ECO:0007669"/>
    <property type="project" value="TreeGrafter"/>
</dbReference>
<accession>A0A0X3NI18</accession>
<dbReference type="SUPFAM" id="SSF46785">
    <property type="entry name" value="Winged helix' DNA-binding domain"/>
    <property type="match status" value="1"/>
</dbReference>
<evidence type="ECO:0000256" key="7">
    <source>
        <dbReference type="ARBA" id="ARBA00031303"/>
    </source>
</evidence>
<dbReference type="GO" id="GO:0008541">
    <property type="term" value="C:proteasome regulatory particle, lid subcomplex"/>
    <property type="evidence" value="ECO:0007669"/>
    <property type="project" value="TreeGrafter"/>
</dbReference>